<protein>
    <submittedName>
        <fullName evidence="1">Uncharacterized protein</fullName>
    </submittedName>
</protein>
<comment type="caution">
    <text evidence="1">The sequence shown here is derived from an EMBL/GenBank/DDBJ whole genome shotgun (WGS) entry which is preliminary data.</text>
</comment>
<name>A0A9X2EMP8_9GAMM</name>
<dbReference type="AlphaFoldDB" id="A0A9X2EMP8"/>
<proteinExistence type="predicted"/>
<keyword evidence="2" id="KW-1185">Reference proteome</keyword>
<accession>A0A9X2EMP8</accession>
<dbReference type="EMBL" id="JALBWM010000030">
    <property type="protein sequence ID" value="MCO1334509.1"/>
    <property type="molecule type" value="Genomic_DNA"/>
</dbReference>
<evidence type="ECO:0000313" key="2">
    <source>
        <dbReference type="Proteomes" id="UP001139028"/>
    </source>
</evidence>
<gene>
    <name evidence="1" type="ORF">MO867_09165</name>
</gene>
<dbReference type="Proteomes" id="UP001139028">
    <property type="component" value="Unassembled WGS sequence"/>
</dbReference>
<reference evidence="1" key="1">
    <citation type="journal article" date="2022" name="Arch. Microbiol.">
        <title>Microbulbifer okhotskensis sp. nov., isolated from a deep bottom sediment of the Okhotsk Sea.</title>
        <authorList>
            <person name="Romanenko L."/>
            <person name="Kurilenko V."/>
            <person name="Otstavnykh N."/>
            <person name="Velansky P."/>
            <person name="Isaeva M."/>
            <person name="Mikhailov V."/>
        </authorList>
    </citation>
    <scope>NUCLEOTIDE SEQUENCE</scope>
    <source>
        <strain evidence="1">OS29</strain>
    </source>
</reference>
<organism evidence="1 2">
    <name type="scientific">Microbulbifer okhotskensis</name>
    <dbReference type="NCBI Taxonomy" id="2926617"/>
    <lineage>
        <taxon>Bacteria</taxon>
        <taxon>Pseudomonadati</taxon>
        <taxon>Pseudomonadota</taxon>
        <taxon>Gammaproteobacteria</taxon>
        <taxon>Cellvibrionales</taxon>
        <taxon>Microbulbiferaceae</taxon>
        <taxon>Microbulbifer</taxon>
    </lineage>
</organism>
<dbReference type="RefSeq" id="WP_252466067.1">
    <property type="nucleotide sequence ID" value="NZ_JALBWM010000030.1"/>
</dbReference>
<evidence type="ECO:0000313" key="1">
    <source>
        <dbReference type="EMBL" id="MCO1334509.1"/>
    </source>
</evidence>
<sequence length="85" mass="9305">MTTLAITEKPILLNTEMVRAILDDRKTQTRIKIEPHPLNGTSDKEAIKVIGGLPPGLSLLQLLNSAWCSGHLDIDCPYGEPGDRL</sequence>